<comment type="subcellular location">
    <subcellularLocation>
        <location evidence="1 14">Cell membrane</location>
        <topology evidence="1 14">Multi-pass membrane protein</topology>
    </subcellularLocation>
</comment>
<dbReference type="Pfam" id="PF03653">
    <property type="entry name" value="UPF0093"/>
    <property type="match status" value="1"/>
</dbReference>
<feature type="transmembrane region" description="Helical" evidence="14">
    <location>
        <begin position="128"/>
        <end position="146"/>
    </location>
</feature>
<keyword evidence="9 14" id="KW-1133">Transmembrane helix</keyword>
<keyword evidence="8 14" id="KW-0479">Metal-binding</keyword>
<gene>
    <name evidence="16" type="ORF">FHS48_001163</name>
</gene>
<keyword evidence="11 14" id="KW-0408">Iron</keyword>
<evidence type="ECO:0000256" key="12">
    <source>
        <dbReference type="ARBA" id="ARBA00023136"/>
    </source>
</evidence>
<dbReference type="RefSeq" id="WP_184262286.1">
    <property type="nucleotide sequence ID" value="NZ_JACIIX010000003.1"/>
</dbReference>
<evidence type="ECO:0000256" key="5">
    <source>
        <dbReference type="ARBA" id="ARBA00022475"/>
    </source>
</evidence>
<name>A0A7W9ZE61_NOVIT</name>
<keyword evidence="7 14" id="KW-0812">Transmembrane</keyword>
<keyword evidence="17" id="KW-1185">Reference proteome</keyword>
<feature type="binding site" description="axial binding residue" evidence="14">
    <location>
        <position position="19"/>
    </location>
    <ligand>
        <name>heme</name>
        <dbReference type="ChEBI" id="CHEBI:30413"/>
    </ligand>
    <ligandPart>
        <name>Fe</name>
        <dbReference type="ChEBI" id="CHEBI:18248"/>
    </ligandPart>
</feature>
<comment type="catalytic activity">
    <reaction evidence="13 14 15">
        <text>protoporphyrinogen IX + 3 A = protoporphyrin IX + 3 AH2</text>
        <dbReference type="Rhea" id="RHEA:62000"/>
        <dbReference type="ChEBI" id="CHEBI:13193"/>
        <dbReference type="ChEBI" id="CHEBI:17499"/>
        <dbReference type="ChEBI" id="CHEBI:57306"/>
        <dbReference type="ChEBI" id="CHEBI:57307"/>
    </reaction>
</comment>
<protein>
    <recommendedName>
        <fullName evidence="4 14">Protoporphyrinogen IX oxidase</fullName>
        <shortName evidence="14">PPO</shortName>
        <ecNumber evidence="14 15">1.3.99.-</ecNumber>
    </recommendedName>
</protein>
<dbReference type="PIRSF" id="PIRSF004638">
    <property type="entry name" value="UCP004638"/>
    <property type="match status" value="1"/>
</dbReference>
<dbReference type="AlphaFoldDB" id="A0A7W9ZE61"/>
<keyword evidence="10 14" id="KW-0560">Oxidoreductase</keyword>
<accession>A0A7W9ZE61</accession>
<dbReference type="PANTHER" id="PTHR40255:SF1">
    <property type="entry name" value="PROTOPORPHYRINOGEN IX OXIDASE"/>
    <property type="match status" value="1"/>
</dbReference>
<comment type="caution">
    <text evidence="16">The sequence shown here is derived from an EMBL/GenBank/DDBJ whole genome shotgun (WGS) entry which is preliminary data.</text>
</comment>
<comment type="subunit">
    <text evidence="14">Homodimer.</text>
</comment>
<evidence type="ECO:0000313" key="17">
    <source>
        <dbReference type="Proteomes" id="UP000544872"/>
    </source>
</evidence>
<dbReference type="GO" id="GO:0070818">
    <property type="term" value="F:protoporphyrinogen oxidase activity"/>
    <property type="evidence" value="ECO:0007669"/>
    <property type="project" value="UniProtKB-UniRule"/>
</dbReference>
<evidence type="ECO:0000256" key="7">
    <source>
        <dbReference type="ARBA" id="ARBA00022692"/>
    </source>
</evidence>
<evidence type="ECO:0000256" key="10">
    <source>
        <dbReference type="ARBA" id="ARBA00023002"/>
    </source>
</evidence>
<dbReference type="PANTHER" id="PTHR40255">
    <property type="entry name" value="UPF0093 MEMBRANE PROTEIN SLR1790"/>
    <property type="match status" value="1"/>
</dbReference>
<evidence type="ECO:0000256" key="3">
    <source>
        <dbReference type="ARBA" id="ARBA00006501"/>
    </source>
</evidence>
<comment type="cofactor">
    <cofactor evidence="14 15">
        <name>heme b</name>
        <dbReference type="ChEBI" id="CHEBI:60344"/>
    </cofactor>
    <text evidence="14 15">Binds 1 heme b (iron(II)-protoporphyrin IX) group per subunit.</text>
</comment>
<dbReference type="NCBIfam" id="TIGR00701">
    <property type="entry name" value="protoporphyrinogen oxidase HemJ"/>
    <property type="match status" value="1"/>
</dbReference>
<evidence type="ECO:0000256" key="15">
    <source>
        <dbReference type="PIRNR" id="PIRNR004638"/>
    </source>
</evidence>
<evidence type="ECO:0000256" key="2">
    <source>
        <dbReference type="ARBA" id="ARBA00005073"/>
    </source>
</evidence>
<dbReference type="GO" id="GO:0006782">
    <property type="term" value="P:protoporphyrinogen IX biosynthetic process"/>
    <property type="evidence" value="ECO:0007669"/>
    <property type="project" value="UniProtKB-UniRule"/>
</dbReference>
<dbReference type="GO" id="GO:0005886">
    <property type="term" value="C:plasma membrane"/>
    <property type="evidence" value="ECO:0007669"/>
    <property type="project" value="UniProtKB-SubCell"/>
</dbReference>
<organism evidence="16 17">
    <name type="scientific">Novispirillum itersonii</name>
    <name type="common">Aquaspirillum itersonii</name>
    <dbReference type="NCBI Taxonomy" id="189"/>
    <lineage>
        <taxon>Bacteria</taxon>
        <taxon>Pseudomonadati</taxon>
        <taxon>Pseudomonadota</taxon>
        <taxon>Alphaproteobacteria</taxon>
        <taxon>Rhodospirillales</taxon>
        <taxon>Novispirillaceae</taxon>
        <taxon>Novispirillum</taxon>
    </lineage>
</organism>
<comment type="pathway">
    <text evidence="2 14 15">Porphyrin-containing compound metabolism; protoporphyrin-IX biosynthesis; protoporphyrin-IX from protoporphyrinogen-IX: step 1/1.</text>
</comment>
<keyword evidence="5 14" id="KW-1003">Cell membrane</keyword>
<evidence type="ECO:0000256" key="4">
    <source>
        <dbReference type="ARBA" id="ARBA00017504"/>
    </source>
</evidence>
<reference evidence="16 17" key="1">
    <citation type="submission" date="2020-08" db="EMBL/GenBank/DDBJ databases">
        <title>Genomic Encyclopedia of Type Strains, Phase IV (KMG-IV): sequencing the most valuable type-strain genomes for metagenomic binning, comparative biology and taxonomic classification.</title>
        <authorList>
            <person name="Goeker M."/>
        </authorList>
    </citation>
    <scope>NUCLEOTIDE SEQUENCE [LARGE SCALE GENOMIC DNA]</scope>
    <source>
        <strain evidence="16 17">DSM 11590</strain>
    </source>
</reference>
<sequence length="149" mass="16769">MPTLVDPGTTAYALVKALHIISVITWMAAMFYLPRLFVYHASATPGSELSETFKVMERRLHRAIMTPSMIVVFITGLTMAPAWLTGQGWLHAKLVLVIAMAACHGFYARWRRQFAGDANVRDHRFYRIANEIPTVLLLGIVLLVVLKPF</sequence>
<evidence type="ECO:0000256" key="8">
    <source>
        <dbReference type="ARBA" id="ARBA00022723"/>
    </source>
</evidence>
<proteinExistence type="inferred from homology"/>
<comment type="function">
    <text evidence="14 15">Catalyzes the oxidation of protoporphyrinogen IX to protoporphyrin IX.</text>
</comment>
<evidence type="ECO:0000256" key="14">
    <source>
        <dbReference type="HAMAP-Rule" id="MF_02239"/>
    </source>
</evidence>
<evidence type="ECO:0000256" key="6">
    <source>
        <dbReference type="ARBA" id="ARBA00022617"/>
    </source>
</evidence>
<feature type="binding site" description="axial binding residue" evidence="14">
    <location>
        <position position="93"/>
    </location>
    <ligand>
        <name>heme</name>
        <dbReference type="ChEBI" id="CHEBI:30413"/>
    </ligand>
    <ligandPart>
        <name>Fe</name>
        <dbReference type="ChEBI" id="CHEBI:18248"/>
    </ligandPart>
</feature>
<dbReference type="UniPathway" id="UPA00251">
    <property type="reaction ID" value="UER00324"/>
</dbReference>
<evidence type="ECO:0000256" key="13">
    <source>
        <dbReference type="ARBA" id="ARBA00048390"/>
    </source>
</evidence>
<keyword evidence="6 14" id="KW-0349">Heme</keyword>
<feature type="transmembrane region" description="Helical" evidence="14">
    <location>
        <begin position="90"/>
        <end position="107"/>
    </location>
</feature>
<evidence type="ECO:0000256" key="11">
    <source>
        <dbReference type="ARBA" id="ARBA00023004"/>
    </source>
</evidence>
<evidence type="ECO:0000256" key="9">
    <source>
        <dbReference type="ARBA" id="ARBA00022989"/>
    </source>
</evidence>
<feature type="transmembrane region" description="Helical" evidence="14">
    <location>
        <begin position="63"/>
        <end position="84"/>
    </location>
</feature>
<dbReference type="GO" id="GO:0046872">
    <property type="term" value="F:metal ion binding"/>
    <property type="evidence" value="ECO:0007669"/>
    <property type="project" value="UniProtKB-UniRule"/>
</dbReference>
<comment type="similarity">
    <text evidence="3 14 15">Belongs to the HemJ family.</text>
</comment>
<evidence type="ECO:0000256" key="1">
    <source>
        <dbReference type="ARBA" id="ARBA00004651"/>
    </source>
</evidence>
<dbReference type="EC" id="1.3.99.-" evidence="14 15"/>
<feature type="transmembrane region" description="Helical" evidence="14">
    <location>
        <begin position="12"/>
        <end position="33"/>
    </location>
</feature>
<dbReference type="EMBL" id="JACIIX010000003">
    <property type="protein sequence ID" value="MBB6209755.1"/>
    <property type="molecule type" value="Genomic_DNA"/>
</dbReference>
<keyword evidence="12 14" id="KW-0472">Membrane</keyword>
<dbReference type="InterPro" id="IPR005265">
    <property type="entry name" value="HemJ-like"/>
</dbReference>
<dbReference type="HAMAP" id="MF_02239">
    <property type="entry name" value="HemJ"/>
    <property type="match status" value="1"/>
</dbReference>
<evidence type="ECO:0000313" key="16">
    <source>
        <dbReference type="EMBL" id="MBB6209755.1"/>
    </source>
</evidence>
<dbReference type="Proteomes" id="UP000544872">
    <property type="component" value="Unassembled WGS sequence"/>
</dbReference>